<gene>
    <name evidence="2" type="ORF">LTR69_000164</name>
</gene>
<organism evidence="2 3">
    <name type="scientific">Exophiala sideris</name>
    <dbReference type="NCBI Taxonomy" id="1016849"/>
    <lineage>
        <taxon>Eukaryota</taxon>
        <taxon>Fungi</taxon>
        <taxon>Dikarya</taxon>
        <taxon>Ascomycota</taxon>
        <taxon>Pezizomycotina</taxon>
        <taxon>Eurotiomycetes</taxon>
        <taxon>Chaetothyriomycetidae</taxon>
        <taxon>Chaetothyriales</taxon>
        <taxon>Herpotrichiellaceae</taxon>
        <taxon>Exophiala</taxon>
    </lineage>
</organism>
<dbReference type="EMBL" id="JAVRRF010000001">
    <property type="protein sequence ID" value="KAK5068046.1"/>
    <property type="molecule type" value="Genomic_DNA"/>
</dbReference>
<evidence type="ECO:0000313" key="2">
    <source>
        <dbReference type="EMBL" id="KAK5068046.1"/>
    </source>
</evidence>
<protein>
    <recommendedName>
        <fullName evidence="4">Lon N-terminal domain-containing protein</fullName>
    </recommendedName>
</protein>
<keyword evidence="3" id="KW-1185">Reference proteome</keyword>
<comment type="caution">
    <text evidence="2">The sequence shown here is derived from an EMBL/GenBank/DDBJ whole genome shotgun (WGS) entry which is preliminary data.</text>
</comment>
<proteinExistence type="predicted"/>
<sequence>MAEADRGPVARTPPPVGKLNLGTDLYFRCIFNRTIPLPERVELLRIMENHVHEIETFETRQGRVLVRMSLASKLPIDANKAVLEAKEEDQMRKTLERDLDEFLELPEDEYMRRLRFSGEREALRLTGQFLRGLKARDQHRHAPEEDHRAQEEEDRARQEDRAQEEKDRRWLAKGVELEDMKKRIQAMVERDIEWNRRRISRLMLDEADN</sequence>
<dbReference type="Proteomes" id="UP001345691">
    <property type="component" value="Unassembled WGS sequence"/>
</dbReference>
<evidence type="ECO:0000256" key="1">
    <source>
        <dbReference type="SAM" id="MobiDB-lite"/>
    </source>
</evidence>
<accession>A0ABR0JQ07</accession>
<reference evidence="2 3" key="1">
    <citation type="submission" date="2023-08" db="EMBL/GenBank/DDBJ databases">
        <title>Black Yeasts Isolated from many extreme environments.</title>
        <authorList>
            <person name="Coleine C."/>
            <person name="Stajich J.E."/>
            <person name="Selbmann L."/>
        </authorList>
    </citation>
    <scope>NUCLEOTIDE SEQUENCE [LARGE SCALE GENOMIC DNA]</scope>
    <source>
        <strain evidence="2 3">CCFEE 6328</strain>
    </source>
</reference>
<evidence type="ECO:0008006" key="4">
    <source>
        <dbReference type="Google" id="ProtNLM"/>
    </source>
</evidence>
<feature type="region of interest" description="Disordered" evidence="1">
    <location>
        <begin position="134"/>
        <end position="168"/>
    </location>
</feature>
<name>A0ABR0JQ07_9EURO</name>
<evidence type="ECO:0000313" key="3">
    <source>
        <dbReference type="Proteomes" id="UP001345691"/>
    </source>
</evidence>